<name>A0AAF0J577_9BASI</name>
<dbReference type="EMBL" id="CP119899">
    <property type="protein sequence ID" value="WFD28868.1"/>
    <property type="molecule type" value="Genomic_DNA"/>
</dbReference>
<feature type="transmembrane region" description="Helical" evidence="1">
    <location>
        <begin position="167"/>
        <end position="190"/>
    </location>
</feature>
<feature type="transmembrane region" description="Helical" evidence="1">
    <location>
        <begin position="94"/>
        <end position="119"/>
    </location>
</feature>
<accession>A0AAF0J577</accession>
<dbReference type="AlphaFoldDB" id="A0AAF0J577"/>
<organism evidence="2 3">
    <name type="scientific">Malassezia nana</name>
    <dbReference type="NCBI Taxonomy" id="180528"/>
    <lineage>
        <taxon>Eukaryota</taxon>
        <taxon>Fungi</taxon>
        <taxon>Dikarya</taxon>
        <taxon>Basidiomycota</taxon>
        <taxon>Ustilaginomycotina</taxon>
        <taxon>Malasseziomycetes</taxon>
        <taxon>Malasseziales</taxon>
        <taxon>Malasseziaceae</taxon>
        <taxon>Malassezia</taxon>
    </lineage>
</organism>
<evidence type="ECO:0000313" key="2">
    <source>
        <dbReference type="EMBL" id="WFD28868.1"/>
    </source>
</evidence>
<feature type="transmembrane region" description="Helical" evidence="1">
    <location>
        <begin position="68"/>
        <end position="88"/>
    </location>
</feature>
<reference evidence="2" key="1">
    <citation type="submission" date="2023-03" db="EMBL/GenBank/DDBJ databases">
        <title>Mating type loci evolution in Malassezia.</title>
        <authorList>
            <person name="Coelho M.A."/>
        </authorList>
    </citation>
    <scope>NUCLEOTIDE SEQUENCE</scope>
    <source>
        <strain evidence="2">CBS 9557</strain>
    </source>
</reference>
<evidence type="ECO:0000313" key="3">
    <source>
        <dbReference type="Proteomes" id="UP001213623"/>
    </source>
</evidence>
<proteinExistence type="predicted"/>
<protein>
    <submittedName>
        <fullName evidence="2">Uncharacterized protein</fullName>
    </submittedName>
</protein>
<keyword evidence="1" id="KW-0812">Transmembrane</keyword>
<keyword evidence="3" id="KW-1185">Reference proteome</keyword>
<dbReference type="Proteomes" id="UP001213623">
    <property type="component" value="Chromosome 8"/>
</dbReference>
<keyword evidence="1" id="KW-1133">Transmembrane helix</keyword>
<feature type="transmembrane region" description="Helical" evidence="1">
    <location>
        <begin position="210"/>
        <end position="229"/>
    </location>
</feature>
<evidence type="ECO:0000256" key="1">
    <source>
        <dbReference type="SAM" id="Phobius"/>
    </source>
</evidence>
<keyword evidence="1" id="KW-0472">Membrane</keyword>
<feature type="transmembrane region" description="Helical" evidence="1">
    <location>
        <begin position="30"/>
        <end position="47"/>
    </location>
</feature>
<gene>
    <name evidence="2" type="ORF">MNAN1_003883</name>
</gene>
<sequence length="275" mass="30048">MRAEDDPIFSSYILATVADWQELVWKQHVHPVYLPVAFLSIVHAIRVSHATRMLSGGPRAQLRLFQSLVLNLIVLFGSSTLLALLLGLPAPFVISPVAIVLYSSVHVLLECTGLGLVLVRFHAGATTGLLMDGILATIDAVCRTEAIAHMGLAQIRRHTNPVVAQSLLVQLIAGALISGGVPLIAATFQLHSPYGHWQLVTPPWLQNATLLLYADLWGGALAAAIMSLLTSGHVETRFPWLSPLAPFLTHWLFDTEKMDARMLKHVPPWAWLSYG</sequence>